<evidence type="ECO:0000313" key="3">
    <source>
        <dbReference type="EMBL" id="MDR6289794.1"/>
    </source>
</evidence>
<comment type="similarity">
    <text evidence="1 2">Belongs to the short-chain dehydrogenases/reductases (SDR) family.</text>
</comment>
<keyword evidence="4" id="KW-1185">Reference proteome</keyword>
<dbReference type="Proteomes" id="UP001262410">
    <property type="component" value="Unassembled WGS sequence"/>
</dbReference>
<dbReference type="InterPro" id="IPR002347">
    <property type="entry name" value="SDR_fam"/>
</dbReference>
<dbReference type="RefSeq" id="WP_309794110.1">
    <property type="nucleotide sequence ID" value="NZ_JAVDPW010000004.1"/>
</dbReference>
<comment type="caution">
    <text evidence="3">The sequence shown here is derived from an EMBL/GenBank/DDBJ whole genome shotgun (WGS) entry which is preliminary data.</text>
</comment>
<sequence length="233" mass="23901">MEFQDRHVVVTGGTGALGSAVVGLLLEAGATCHIPVRSLTDSRRFAHRGHDRVVLAPVPDLTDEAAVTAFYAALPSLWASIHVAGGFAMAPIADTDKAALQQQLDTNLVTGFLCCRAAVAAIGRGAGGGRIVNVSSRPALEWRQGAGMVAYTAAKAALAALTVALAQEVAGQGILVNAVAPSTMDTPANRAAMPKADHAAWAKVEEVAATILFLASPRNQVTRGAVVPSYGKS</sequence>
<dbReference type="PRINTS" id="PR00080">
    <property type="entry name" value="SDRFAMILY"/>
</dbReference>
<gene>
    <name evidence="3" type="ORF">E9232_002315</name>
</gene>
<dbReference type="InterPro" id="IPR036291">
    <property type="entry name" value="NAD(P)-bd_dom_sf"/>
</dbReference>
<evidence type="ECO:0000256" key="2">
    <source>
        <dbReference type="RuleBase" id="RU000363"/>
    </source>
</evidence>
<organism evidence="3 4">
    <name type="scientific">Inquilinus ginsengisoli</name>
    <dbReference type="NCBI Taxonomy" id="363840"/>
    <lineage>
        <taxon>Bacteria</taxon>
        <taxon>Pseudomonadati</taxon>
        <taxon>Pseudomonadota</taxon>
        <taxon>Alphaproteobacteria</taxon>
        <taxon>Rhodospirillales</taxon>
        <taxon>Rhodospirillaceae</taxon>
        <taxon>Inquilinus</taxon>
    </lineage>
</organism>
<dbReference type="PANTHER" id="PTHR42760:SF40">
    <property type="entry name" value="3-OXOACYL-[ACYL-CARRIER-PROTEIN] REDUCTASE, CHLOROPLASTIC"/>
    <property type="match status" value="1"/>
</dbReference>
<name>A0ABU1JMG1_9PROT</name>
<reference evidence="3 4" key="1">
    <citation type="submission" date="2023-07" db="EMBL/GenBank/DDBJ databases">
        <title>Sorghum-associated microbial communities from plants grown in Nebraska, USA.</title>
        <authorList>
            <person name="Schachtman D."/>
        </authorList>
    </citation>
    <scope>NUCLEOTIDE SEQUENCE [LARGE SCALE GENOMIC DNA]</scope>
    <source>
        <strain evidence="3 4">584</strain>
    </source>
</reference>
<dbReference type="SUPFAM" id="SSF51735">
    <property type="entry name" value="NAD(P)-binding Rossmann-fold domains"/>
    <property type="match status" value="1"/>
</dbReference>
<dbReference type="EMBL" id="JAVDPW010000004">
    <property type="protein sequence ID" value="MDR6289794.1"/>
    <property type="molecule type" value="Genomic_DNA"/>
</dbReference>
<dbReference type="Gene3D" id="3.40.50.720">
    <property type="entry name" value="NAD(P)-binding Rossmann-like Domain"/>
    <property type="match status" value="1"/>
</dbReference>
<dbReference type="PROSITE" id="PS00061">
    <property type="entry name" value="ADH_SHORT"/>
    <property type="match status" value="1"/>
</dbReference>
<dbReference type="Pfam" id="PF00106">
    <property type="entry name" value="adh_short"/>
    <property type="match status" value="1"/>
</dbReference>
<accession>A0ABU1JMG1</accession>
<protein>
    <submittedName>
        <fullName evidence="3">NAD(P)-dependent dehydrogenase (Short-subunit alcohol dehydrogenase family)</fullName>
    </submittedName>
</protein>
<dbReference type="InterPro" id="IPR020904">
    <property type="entry name" value="Sc_DH/Rdtase_CS"/>
</dbReference>
<dbReference type="PRINTS" id="PR00081">
    <property type="entry name" value="GDHRDH"/>
</dbReference>
<dbReference type="PANTHER" id="PTHR42760">
    <property type="entry name" value="SHORT-CHAIN DEHYDROGENASES/REDUCTASES FAMILY MEMBER"/>
    <property type="match status" value="1"/>
</dbReference>
<evidence type="ECO:0000256" key="1">
    <source>
        <dbReference type="ARBA" id="ARBA00006484"/>
    </source>
</evidence>
<proteinExistence type="inferred from homology"/>
<evidence type="ECO:0000313" key="4">
    <source>
        <dbReference type="Proteomes" id="UP001262410"/>
    </source>
</evidence>